<evidence type="ECO:0000256" key="1">
    <source>
        <dbReference type="SAM" id="MobiDB-lite"/>
    </source>
</evidence>
<dbReference type="OrthoDB" id="1898570at2759"/>
<reference evidence="3 4" key="1">
    <citation type="submission" date="2017-09" db="EMBL/GenBank/DDBJ databases">
        <title>WGS assembly of Aquilegia coerulea Goldsmith.</title>
        <authorList>
            <person name="Hodges S."/>
            <person name="Kramer E."/>
            <person name="Nordborg M."/>
            <person name="Tomkins J."/>
            <person name="Borevitz J."/>
            <person name="Derieg N."/>
            <person name="Yan J."/>
            <person name="Mihaltcheva S."/>
            <person name="Hayes R.D."/>
            <person name="Rokhsar D."/>
        </authorList>
    </citation>
    <scope>NUCLEOTIDE SEQUENCE [LARGE SCALE GENOMIC DNA]</scope>
    <source>
        <strain evidence="4">cv. Goldsmith</strain>
    </source>
</reference>
<evidence type="ECO:0000313" key="4">
    <source>
        <dbReference type="Proteomes" id="UP000230069"/>
    </source>
</evidence>
<evidence type="ECO:0000259" key="2">
    <source>
        <dbReference type="Pfam" id="PF10440"/>
    </source>
</evidence>
<feature type="region of interest" description="Disordered" evidence="1">
    <location>
        <begin position="81"/>
        <end position="130"/>
    </location>
</feature>
<feature type="domain" description="WIYLD" evidence="2">
    <location>
        <begin position="9"/>
        <end position="68"/>
    </location>
</feature>
<organism evidence="3 4">
    <name type="scientific">Aquilegia coerulea</name>
    <name type="common">Rocky mountain columbine</name>
    <dbReference type="NCBI Taxonomy" id="218851"/>
    <lineage>
        <taxon>Eukaryota</taxon>
        <taxon>Viridiplantae</taxon>
        <taxon>Streptophyta</taxon>
        <taxon>Embryophyta</taxon>
        <taxon>Tracheophyta</taxon>
        <taxon>Spermatophyta</taxon>
        <taxon>Magnoliopsida</taxon>
        <taxon>Ranunculales</taxon>
        <taxon>Ranunculaceae</taxon>
        <taxon>Thalictroideae</taxon>
        <taxon>Aquilegia</taxon>
    </lineage>
</organism>
<dbReference type="InterPro" id="IPR018848">
    <property type="entry name" value="WIYLD_domain"/>
</dbReference>
<dbReference type="PANTHER" id="PTHR34271:SF1">
    <property type="entry name" value="NUCLEOLAR HISTONE METHYLTRANSFERASE-RELATED PROTEIN"/>
    <property type="match status" value="1"/>
</dbReference>
<evidence type="ECO:0000313" key="3">
    <source>
        <dbReference type="EMBL" id="PIA61977.1"/>
    </source>
</evidence>
<dbReference type="STRING" id="218851.A0A2G5F246"/>
<dbReference type="Pfam" id="PF10440">
    <property type="entry name" value="WIYLD"/>
    <property type="match status" value="1"/>
</dbReference>
<dbReference type="EMBL" id="KZ305019">
    <property type="protein sequence ID" value="PIA61974.1"/>
    <property type="molecule type" value="Genomic_DNA"/>
</dbReference>
<dbReference type="Gene3D" id="1.10.8.850">
    <property type="entry name" value="Histone-lysine N methyltransferase , C-terminal domain-like"/>
    <property type="match status" value="1"/>
</dbReference>
<dbReference type="EMBL" id="KZ305019">
    <property type="protein sequence ID" value="PIA61976.1"/>
    <property type="molecule type" value="Genomic_DNA"/>
</dbReference>
<accession>A0A2G5F246</accession>
<proteinExistence type="predicted"/>
<keyword evidence="4" id="KW-1185">Reference proteome</keyword>
<dbReference type="AlphaFoldDB" id="A0A2G5F246"/>
<protein>
    <recommendedName>
        <fullName evidence="2">WIYLD domain-containing protein</fullName>
    </recommendedName>
</protein>
<dbReference type="EMBL" id="KZ305019">
    <property type="protein sequence ID" value="PIA61975.1"/>
    <property type="molecule type" value="Genomic_DNA"/>
</dbReference>
<dbReference type="PANTHER" id="PTHR34271">
    <property type="entry name" value="NUCLEOLAR HISTONE METHYLTRANSFERASE-RELATED PROTEIN"/>
    <property type="match status" value="1"/>
</dbReference>
<dbReference type="Proteomes" id="UP000230069">
    <property type="component" value="Unassembled WGS sequence"/>
</dbReference>
<gene>
    <name evidence="3" type="ORF">AQUCO_00200160v1</name>
</gene>
<dbReference type="InterPro" id="IPR043017">
    <property type="entry name" value="WIYLD_dom_sf"/>
</dbReference>
<dbReference type="EMBL" id="KZ305019">
    <property type="protein sequence ID" value="PIA61977.1"/>
    <property type="molecule type" value="Genomic_DNA"/>
</dbReference>
<sequence length="231" mass="25793">MAPRGRPRKVGQSRMDAAIDALTPMGYSRSLIQSRVNALLKVYDGEWRFIEESSYQVLLDNILEEQEQECKNKALVAMEDGDSASAGAETSNAHNDSETPDACHVAESPDADNGALPCSSGKTGEVMTDDTTCTRQAGEKLEWRDISFMNHDRQQEMALVNADDDSGIRGLGQNGLRRAAELIPRRKPCYGFIGGGDDDDLLYFETEMSQRKEMNKNNSYKKARRCRWDVE</sequence>
<name>A0A2G5F246_AQUCA</name>